<proteinExistence type="predicted"/>
<reference evidence="2 3" key="1">
    <citation type="submission" date="2017-02" db="EMBL/GenBank/DDBJ databases">
        <title>Chromobacterium haemolyticum H5244.</title>
        <authorList>
            <person name="Gulvik C.A."/>
        </authorList>
    </citation>
    <scope>NUCLEOTIDE SEQUENCE [LARGE SCALE GENOMIC DNA]</scope>
    <source>
        <strain evidence="2 3">H5244</strain>
    </source>
</reference>
<comment type="caution">
    <text evidence="2">The sequence shown here is derived from an EMBL/GenBank/DDBJ whole genome shotgun (WGS) entry which is preliminary data.</text>
</comment>
<organism evidence="2 3">
    <name type="scientific">Chromobacterium haemolyticum</name>
    <dbReference type="NCBI Taxonomy" id="394935"/>
    <lineage>
        <taxon>Bacteria</taxon>
        <taxon>Pseudomonadati</taxon>
        <taxon>Pseudomonadota</taxon>
        <taxon>Betaproteobacteria</taxon>
        <taxon>Neisseriales</taxon>
        <taxon>Chromobacteriaceae</taxon>
        <taxon>Chromobacterium</taxon>
    </lineage>
</organism>
<evidence type="ECO:0000313" key="2">
    <source>
        <dbReference type="EMBL" id="OQS44039.1"/>
    </source>
</evidence>
<evidence type="ECO:0000313" key="3">
    <source>
        <dbReference type="Proteomes" id="UP000192721"/>
    </source>
</evidence>
<name>A0A1W0DAK0_9NEIS</name>
<sequence length="460" mass="51481">MTMLDAVLSRFGFQRRPEPEAEASTLIPAEDSAGVTAATSEAGRRPTPENQVKAIYRQLMVDHDLRSVILDIRQMDRRDGRVKRIHNRVARDVTRGGLVMQQSNPGSRIEQEWSGFVRRLQLANPAKLKSDARGLLMEGNLPMQWVLDGQGQVVAGVRMPTETMRPNVGISGRFNDVRSAYTQMDLTSASELATFPLWQLTMARLDPDNFDDLSALGRPFLDASREIWRKLNMTDADLVIRRRQRAPLRLSHVLEGASDIEMAKYQDQVEANKDQITTDFYMNKKGSVSALQGDATLGDINDVVYLLDSFFAGTPLPKGLMGYTDGLARDILEDLKRDYYDEVDQLQDILACVYEFGFRLQLMLRGINPDAEPFSVNFAERRTESQSQTTDRALKLKALGLPQSMVWEVLGYNAASVEARRTSDAKHYDPYPEPGSLPNVKITPGNGRKGESATDIGHGQ</sequence>
<feature type="region of interest" description="Disordered" evidence="1">
    <location>
        <begin position="423"/>
        <end position="460"/>
    </location>
</feature>
<dbReference type="EMBL" id="MUKV01000001">
    <property type="protein sequence ID" value="OQS44039.1"/>
    <property type="molecule type" value="Genomic_DNA"/>
</dbReference>
<evidence type="ECO:0000256" key="1">
    <source>
        <dbReference type="SAM" id="MobiDB-lite"/>
    </source>
</evidence>
<evidence type="ECO:0008006" key="4">
    <source>
        <dbReference type="Google" id="ProtNLM"/>
    </source>
</evidence>
<dbReference type="AlphaFoldDB" id="A0A1W0DAK0"/>
<protein>
    <recommendedName>
        <fullName evidence="4">Phage portal protein</fullName>
    </recommendedName>
</protein>
<gene>
    <name evidence="2" type="ORF">B0T45_00070</name>
</gene>
<dbReference type="Proteomes" id="UP000192721">
    <property type="component" value="Unassembled WGS sequence"/>
</dbReference>
<accession>A0A1W0DAK0</accession>
<dbReference type="RefSeq" id="WP_081554217.1">
    <property type="nucleotide sequence ID" value="NZ_MUKV01000001.1"/>
</dbReference>